<dbReference type="PANTHER" id="PTHR43462">
    <property type="entry name" value="ALANYL-TRNA EDITING PROTEIN"/>
    <property type="match status" value="1"/>
</dbReference>
<dbReference type="GeneID" id="61297646"/>
<organism evidence="4 6">
    <name type="scientific">Moritella viscosa</name>
    <dbReference type="NCBI Taxonomy" id="80854"/>
    <lineage>
        <taxon>Bacteria</taxon>
        <taxon>Pseudomonadati</taxon>
        <taxon>Pseudomonadota</taxon>
        <taxon>Gammaproteobacteria</taxon>
        <taxon>Alteromonadales</taxon>
        <taxon>Moritellaceae</taxon>
        <taxon>Moritella</taxon>
    </lineage>
</organism>
<dbReference type="OrthoDB" id="6396444at2"/>
<dbReference type="PANTHER" id="PTHR43462:SF1">
    <property type="entry name" value="ALANYL-TRNA EDITING PROTEIN AARSD1"/>
    <property type="match status" value="1"/>
</dbReference>
<dbReference type="Proteomes" id="UP000183794">
    <property type="component" value="Unassembled WGS sequence"/>
</dbReference>
<protein>
    <submittedName>
        <fullName evidence="4">Hypothetical metal-dependent hydrolase</fullName>
    </submittedName>
</protein>
<evidence type="ECO:0000313" key="3">
    <source>
        <dbReference type="EMBL" id="SGY99415.1"/>
    </source>
</evidence>
<dbReference type="GO" id="GO:0002161">
    <property type="term" value="F:aminoacyl-tRNA deacylase activity"/>
    <property type="evidence" value="ECO:0007669"/>
    <property type="project" value="UniProtKB-ARBA"/>
</dbReference>
<reference evidence="4 6" key="1">
    <citation type="submission" date="2016-11" db="EMBL/GenBank/DDBJ databases">
        <authorList>
            <person name="Jaros S."/>
            <person name="Januszkiewicz K."/>
            <person name="Wedrychowicz H."/>
        </authorList>
    </citation>
    <scope>NUCLEOTIDE SEQUENCE [LARGE SCALE GENOMIC DNA]</scope>
    <source>
        <strain evidence="4">NVI 5450</strain>
    </source>
</reference>
<name>A0A090IDJ4_9GAMM</name>
<dbReference type="STRING" id="80854.MVIS_2106"/>
<dbReference type="InterPro" id="IPR018163">
    <property type="entry name" value="Thr/Ala-tRNA-synth_IIc_edit"/>
</dbReference>
<dbReference type="EMBL" id="FPLD01000113">
    <property type="protein sequence ID" value="SGZ14200.1"/>
    <property type="molecule type" value="Genomic_DNA"/>
</dbReference>
<evidence type="ECO:0000313" key="4">
    <source>
        <dbReference type="EMBL" id="SGZ14200.1"/>
    </source>
</evidence>
<accession>A0A090IDJ4</accession>
<dbReference type="InterPro" id="IPR051335">
    <property type="entry name" value="Alanyl-tRNA_Editing_Enzymes"/>
</dbReference>
<dbReference type="PATRIC" id="fig|80854.5.peg.2250"/>
<dbReference type="RefSeq" id="WP_045110330.1">
    <property type="nucleotide sequence ID" value="NZ_CAWQZC010000059.1"/>
</dbReference>
<evidence type="ECO:0000313" key="6">
    <source>
        <dbReference type="Proteomes" id="UP000183794"/>
    </source>
</evidence>
<gene>
    <name evidence="3" type="ORF">MT2528_3842</name>
    <name evidence="4" type="ORF">NVI5450_4021</name>
</gene>
<sequence>MSEALTPQVSPTKVLFTQGTTQSLTQVQWVEQTDTSTYVVTEKTPFHPVSHIWPDHPADKGFLVFNGKQYTVTDCVTGAFDIDNSKLYKGTDIPVKRDEPGWYFVVVHELELDIALNVNDVVELVVDESYQAALSRGHSAGHLASYALNKVLDQDYWRKDASRKDILNNRDFHSYAQTLSLVSENTSTDSYRLGKTLKKRGLNVTEMLADLSLIEGRVNDVLLTWLETKAPVVMKCEGDTLTDSRFWCCDLGIGESITMPCGGSHVQSLAEYKDITIELTLKSEQELEMITIAH</sequence>
<dbReference type="Gene3D" id="3.30.980.10">
    <property type="entry name" value="Threonyl-trna Synthetase, Chain A, domain 2"/>
    <property type="match status" value="1"/>
</dbReference>
<keyword evidence="4" id="KW-0378">Hydrolase</keyword>
<dbReference type="HOGENOM" id="CLU_084984_0_0_6"/>
<keyword evidence="1" id="KW-0479">Metal-binding</keyword>
<evidence type="ECO:0000256" key="2">
    <source>
        <dbReference type="ARBA" id="ARBA00022833"/>
    </source>
</evidence>
<keyword evidence="5" id="KW-1185">Reference proteome</keyword>
<evidence type="ECO:0000313" key="5">
    <source>
        <dbReference type="Proteomes" id="UP000182660"/>
    </source>
</evidence>
<evidence type="ECO:0000256" key="1">
    <source>
        <dbReference type="ARBA" id="ARBA00022723"/>
    </source>
</evidence>
<dbReference type="GO" id="GO:0046872">
    <property type="term" value="F:metal ion binding"/>
    <property type="evidence" value="ECO:0007669"/>
    <property type="project" value="UniProtKB-KW"/>
</dbReference>
<reference evidence="3 5" key="2">
    <citation type="submission" date="2016-11" db="EMBL/GenBank/DDBJ databases">
        <authorList>
            <person name="Klemetsen T."/>
        </authorList>
    </citation>
    <scope>NUCLEOTIDE SEQUENCE [LARGE SCALE GENOMIC DNA]</scope>
    <source>
        <strain evidence="3">MT 2528</strain>
    </source>
</reference>
<dbReference type="AlphaFoldDB" id="A0A090IDJ4"/>
<dbReference type="GO" id="GO:0000166">
    <property type="term" value="F:nucleotide binding"/>
    <property type="evidence" value="ECO:0007669"/>
    <property type="project" value="InterPro"/>
</dbReference>
<dbReference type="EMBL" id="FPLJ01000084">
    <property type="protein sequence ID" value="SGY99415.1"/>
    <property type="molecule type" value="Genomic_DNA"/>
</dbReference>
<dbReference type="Proteomes" id="UP000182660">
    <property type="component" value="Unassembled WGS sequence"/>
</dbReference>
<proteinExistence type="predicted"/>
<keyword evidence="2" id="KW-0862">Zinc</keyword>
<dbReference type="KEGG" id="mvs:MVIS_2106"/>
<dbReference type="SUPFAM" id="SSF55186">
    <property type="entry name" value="ThrRS/AlaRS common domain"/>
    <property type="match status" value="1"/>
</dbReference>